<comment type="caution">
    <text evidence="2">The sequence shown here is derived from an EMBL/GenBank/DDBJ whole genome shotgun (WGS) entry which is preliminary data.</text>
</comment>
<accession>A0AAE1JXB6</accession>
<name>A0AAE1JXB6_9FABA</name>
<protein>
    <recommendedName>
        <fullName evidence="4">Protein POLYCHOME</fullName>
    </recommendedName>
</protein>
<dbReference type="Proteomes" id="UP001293593">
    <property type="component" value="Unassembled WGS sequence"/>
</dbReference>
<gene>
    <name evidence="2" type="ORF">QN277_005586</name>
</gene>
<feature type="compositionally biased region" description="Polar residues" evidence="1">
    <location>
        <begin position="131"/>
        <end position="154"/>
    </location>
</feature>
<evidence type="ECO:0008006" key="4">
    <source>
        <dbReference type="Google" id="ProtNLM"/>
    </source>
</evidence>
<dbReference type="InterPro" id="IPR034590">
    <property type="entry name" value="POLYCHOME/GIG1"/>
</dbReference>
<dbReference type="GO" id="GO:0005634">
    <property type="term" value="C:nucleus"/>
    <property type="evidence" value="ECO:0007669"/>
    <property type="project" value="InterPro"/>
</dbReference>
<organism evidence="2 3">
    <name type="scientific">Acacia crassicarpa</name>
    <name type="common">northern wattle</name>
    <dbReference type="NCBI Taxonomy" id="499986"/>
    <lineage>
        <taxon>Eukaryota</taxon>
        <taxon>Viridiplantae</taxon>
        <taxon>Streptophyta</taxon>
        <taxon>Embryophyta</taxon>
        <taxon>Tracheophyta</taxon>
        <taxon>Spermatophyta</taxon>
        <taxon>Magnoliopsida</taxon>
        <taxon>eudicotyledons</taxon>
        <taxon>Gunneridae</taxon>
        <taxon>Pentapetalae</taxon>
        <taxon>rosids</taxon>
        <taxon>fabids</taxon>
        <taxon>Fabales</taxon>
        <taxon>Fabaceae</taxon>
        <taxon>Caesalpinioideae</taxon>
        <taxon>mimosoid clade</taxon>
        <taxon>Acacieae</taxon>
        <taxon>Acacia</taxon>
    </lineage>
</organism>
<keyword evidence="3" id="KW-1185">Reference proteome</keyword>
<dbReference type="PANTHER" id="PTHR35119:SF1">
    <property type="entry name" value="PROTEIN POLYCHOME"/>
    <property type="match status" value="1"/>
</dbReference>
<sequence length="230" mass="25254">MPESRDRRLQPVDIAAAFTRRRSGAIGILDDELDSALFRSTPTRVNTVWSGSGQAAGLGGTRAGGSVIGGFGNQRNGSPIVDRNSPSWTDRRGRVPPSRSVLPSWYPRTPLRDITAVVRAVKRRRVHLGENQGQQPMSPSPAGQSSAKSPNSTIGLKLRTPTGSKLPKILLNITNQPDEGSEFLTPQKKLLNSIDMVEKVVREELQKLKRTPSAKKADREQRVRTLMSMR</sequence>
<dbReference type="AlphaFoldDB" id="A0AAE1JXB6"/>
<proteinExistence type="predicted"/>
<dbReference type="GO" id="GO:0051783">
    <property type="term" value="P:regulation of nuclear division"/>
    <property type="evidence" value="ECO:0007669"/>
    <property type="project" value="InterPro"/>
</dbReference>
<evidence type="ECO:0000313" key="3">
    <source>
        <dbReference type="Proteomes" id="UP001293593"/>
    </source>
</evidence>
<feature type="region of interest" description="Disordered" evidence="1">
    <location>
        <begin position="210"/>
        <end position="230"/>
    </location>
</feature>
<reference evidence="2" key="1">
    <citation type="submission" date="2023-10" db="EMBL/GenBank/DDBJ databases">
        <title>Chromosome-level genome of the transformable northern wattle, Acacia crassicarpa.</title>
        <authorList>
            <person name="Massaro I."/>
            <person name="Sinha N.R."/>
            <person name="Poethig S."/>
            <person name="Leichty A.R."/>
        </authorList>
    </citation>
    <scope>NUCLEOTIDE SEQUENCE</scope>
    <source>
        <strain evidence="2">Acra3RX</strain>
        <tissue evidence="2">Leaf</tissue>
    </source>
</reference>
<evidence type="ECO:0000313" key="2">
    <source>
        <dbReference type="EMBL" id="KAK4259235.1"/>
    </source>
</evidence>
<feature type="region of interest" description="Disordered" evidence="1">
    <location>
        <begin position="70"/>
        <end position="98"/>
    </location>
</feature>
<feature type="region of interest" description="Disordered" evidence="1">
    <location>
        <begin position="128"/>
        <end position="161"/>
    </location>
</feature>
<dbReference type="PANTHER" id="PTHR35119">
    <property type="entry name" value="PROTEIN POLYCHOME"/>
    <property type="match status" value="1"/>
</dbReference>
<dbReference type="EMBL" id="JAWXYG010000011">
    <property type="protein sequence ID" value="KAK4259235.1"/>
    <property type="molecule type" value="Genomic_DNA"/>
</dbReference>
<evidence type="ECO:0000256" key="1">
    <source>
        <dbReference type="SAM" id="MobiDB-lite"/>
    </source>
</evidence>